<evidence type="ECO:0000256" key="5">
    <source>
        <dbReference type="ARBA" id="ARBA00022692"/>
    </source>
</evidence>
<dbReference type="InterPro" id="IPR033480">
    <property type="entry name" value="sCache_2"/>
</dbReference>
<dbReference type="PROSITE" id="PS50887">
    <property type="entry name" value="GGDEF"/>
    <property type="match status" value="1"/>
</dbReference>
<dbReference type="EC" id="2.7.7.65" evidence="3"/>
<feature type="transmembrane region" description="Helical" evidence="11">
    <location>
        <begin position="337"/>
        <end position="356"/>
    </location>
</feature>
<sequence length="800" mass="89663">MRAGGVFFKIYSVFLALTAAIALAFYAYTLPWVREQLLEQERRANQVLLNNTVEVVRGYQRELESWREQMLEARKQLLRERVRSAARLVSSLAGSGRPREVLSREVVRLLASLGGPDDYIWVTDYAYRPVYHPYLQPSAGSGSMVDLLAHAERILPRLVDLARQEGEGFTQYRWPRRPGLPEEPKLSYVLDVPAWGWVMGSGVYLSDLEKAVATRRQRQLEDIRALLKATPIGGAGYIYVFDGQGRMVVHPDPALEGMDVSTLKDPATGKPLAAEIMAAARDGGVLEYQWNRPGDPDNYSYWKIAWVRYLPEADWYIATSVYRADLFAHADALIQRIVVMATAVMVILVLVAGILARRFSRPLEHMAEVATLIANGRLSERLEVSRHDEVGRFAAAFNRMVDRLHNALTALETEVEMQTRELRARVEELRQRTRDEALISRILTTVQQAEDEMQACEALARSIADWSPGSSGVIWIRHAGQEDYLRMAARWGHVEPGRQVLRLKECPAARLGGIHEQCGTAGQQVCGCPKQDEAGVSLCLPVSYDGVIRAVVELVFDENAVPDSLARKRLRGRLERIVRPLGMALHNLHLRQRLRDQSIRDGLTGLYNRRFLDDRLEAEIRRCERAGVPLAILLVDVDFFKHINDTWGHPAGDQVLIKLATLMQTSVRESDLVCRYGGEEFVLVLPDIQPDQAVERAEALRQRVENTAFVIDEAGTRLNLTLSVGVAWYPAMGCRGGQIIRAADIALYRAKRGGRNRVEVAEAVEDPEDRQPASGDHASLPLSSEQREAVLPPAGQDNGS</sequence>
<dbReference type="NCBIfam" id="TIGR00254">
    <property type="entry name" value="GGDEF"/>
    <property type="match status" value="1"/>
</dbReference>
<evidence type="ECO:0000313" key="14">
    <source>
        <dbReference type="EMBL" id="XDT73976.1"/>
    </source>
</evidence>
<dbReference type="Gene3D" id="3.30.450.20">
    <property type="entry name" value="PAS domain"/>
    <property type="match status" value="2"/>
</dbReference>
<dbReference type="SMART" id="SM00267">
    <property type="entry name" value="GGDEF"/>
    <property type="match status" value="1"/>
</dbReference>
<dbReference type="EMBL" id="CP154858">
    <property type="protein sequence ID" value="XDT73976.1"/>
    <property type="molecule type" value="Genomic_DNA"/>
</dbReference>
<dbReference type="InterPro" id="IPR050469">
    <property type="entry name" value="Diguanylate_Cyclase"/>
</dbReference>
<dbReference type="RefSeq" id="WP_369602949.1">
    <property type="nucleotide sequence ID" value="NZ_CP154858.1"/>
</dbReference>
<feature type="coiled-coil region" evidence="9">
    <location>
        <begin position="401"/>
        <end position="459"/>
    </location>
</feature>
<accession>A0AB39V0A7</accession>
<evidence type="ECO:0000256" key="11">
    <source>
        <dbReference type="SAM" id="Phobius"/>
    </source>
</evidence>
<keyword evidence="14" id="KW-0808">Transferase</keyword>
<dbReference type="CDD" id="cd01949">
    <property type="entry name" value="GGDEF"/>
    <property type="match status" value="1"/>
</dbReference>
<evidence type="ECO:0000256" key="6">
    <source>
        <dbReference type="ARBA" id="ARBA00022989"/>
    </source>
</evidence>
<dbReference type="InterPro" id="IPR000160">
    <property type="entry name" value="GGDEF_dom"/>
</dbReference>
<dbReference type="GO" id="GO:0005886">
    <property type="term" value="C:plasma membrane"/>
    <property type="evidence" value="ECO:0007669"/>
    <property type="project" value="UniProtKB-SubCell"/>
</dbReference>
<protein>
    <recommendedName>
        <fullName evidence="3">diguanylate cyclase</fullName>
        <ecNumber evidence="3">2.7.7.65</ecNumber>
    </recommendedName>
</protein>
<evidence type="ECO:0000256" key="4">
    <source>
        <dbReference type="ARBA" id="ARBA00022475"/>
    </source>
</evidence>
<dbReference type="SUPFAM" id="SSF55073">
    <property type="entry name" value="Nucleotide cyclase"/>
    <property type="match status" value="1"/>
</dbReference>
<dbReference type="SUPFAM" id="SSF158472">
    <property type="entry name" value="HAMP domain-like"/>
    <property type="match status" value="1"/>
</dbReference>
<evidence type="ECO:0000256" key="8">
    <source>
        <dbReference type="ARBA" id="ARBA00034247"/>
    </source>
</evidence>
<name>A0AB39V0A7_9GAMM</name>
<evidence type="ECO:0000256" key="1">
    <source>
        <dbReference type="ARBA" id="ARBA00001946"/>
    </source>
</evidence>
<comment type="catalytic activity">
    <reaction evidence="8">
        <text>2 GTP = 3',3'-c-di-GMP + 2 diphosphate</text>
        <dbReference type="Rhea" id="RHEA:24898"/>
        <dbReference type="ChEBI" id="CHEBI:33019"/>
        <dbReference type="ChEBI" id="CHEBI:37565"/>
        <dbReference type="ChEBI" id="CHEBI:58805"/>
        <dbReference type="EC" id="2.7.7.65"/>
    </reaction>
</comment>
<dbReference type="InterPro" id="IPR003660">
    <property type="entry name" value="HAMP_dom"/>
</dbReference>
<keyword evidence="6 11" id="KW-1133">Transmembrane helix</keyword>
<keyword evidence="5 11" id="KW-0812">Transmembrane</keyword>
<feature type="domain" description="GGDEF" evidence="13">
    <location>
        <begin position="628"/>
        <end position="763"/>
    </location>
</feature>
<dbReference type="GO" id="GO:0052621">
    <property type="term" value="F:diguanylate cyclase activity"/>
    <property type="evidence" value="ECO:0007669"/>
    <property type="project" value="UniProtKB-EC"/>
</dbReference>
<dbReference type="Gene3D" id="3.30.70.270">
    <property type="match status" value="1"/>
</dbReference>
<dbReference type="InterPro" id="IPR043128">
    <property type="entry name" value="Rev_trsase/Diguanyl_cyclase"/>
</dbReference>
<dbReference type="InterPro" id="IPR004010">
    <property type="entry name" value="Double_Cache_2"/>
</dbReference>
<reference evidence="14" key="1">
    <citation type="submission" date="2024-05" db="EMBL/GenBank/DDBJ databases">
        <title>Genome sequencing of novel strain.</title>
        <authorList>
            <person name="Ganbat D."/>
            <person name="Ganbat S."/>
            <person name="Lee S.-J."/>
        </authorList>
    </citation>
    <scope>NUCLEOTIDE SEQUENCE</scope>
    <source>
        <strain evidence="14">SMD15-11</strain>
    </source>
</reference>
<dbReference type="KEGG" id="tcd:AAIA72_08395"/>
<keyword evidence="4" id="KW-1003">Cell membrane</keyword>
<evidence type="ECO:0000256" key="3">
    <source>
        <dbReference type="ARBA" id="ARBA00012528"/>
    </source>
</evidence>
<dbReference type="AlphaFoldDB" id="A0AB39V0A7"/>
<dbReference type="CDD" id="cd12912">
    <property type="entry name" value="PDC2_MCP_like"/>
    <property type="match status" value="1"/>
</dbReference>
<dbReference type="GO" id="GO:0007165">
    <property type="term" value="P:signal transduction"/>
    <property type="evidence" value="ECO:0007669"/>
    <property type="project" value="InterPro"/>
</dbReference>
<keyword evidence="9" id="KW-0175">Coiled coil</keyword>
<evidence type="ECO:0000259" key="12">
    <source>
        <dbReference type="PROSITE" id="PS50885"/>
    </source>
</evidence>
<feature type="domain" description="HAMP" evidence="12">
    <location>
        <begin position="357"/>
        <end position="409"/>
    </location>
</feature>
<dbReference type="InterPro" id="IPR029787">
    <property type="entry name" value="Nucleotide_cyclase"/>
</dbReference>
<evidence type="ECO:0000256" key="7">
    <source>
        <dbReference type="ARBA" id="ARBA00023136"/>
    </source>
</evidence>
<dbReference type="Gene3D" id="6.10.340.10">
    <property type="match status" value="1"/>
</dbReference>
<dbReference type="SMART" id="SM00304">
    <property type="entry name" value="HAMP"/>
    <property type="match status" value="1"/>
</dbReference>
<dbReference type="Pfam" id="PF00990">
    <property type="entry name" value="GGDEF"/>
    <property type="match status" value="1"/>
</dbReference>
<evidence type="ECO:0000256" key="10">
    <source>
        <dbReference type="SAM" id="MobiDB-lite"/>
    </source>
</evidence>
<comment type="subcellular location">
    <subcellularLocation>
        <location evidence="2">Cell membrane</location>
        <topology evidence="2">Multi-pass membrane protein</topology>
    </subcellularLocation>
</comment>
<evidence type="ECO:0000256" key="2">
    <source>
        <dbReference type="ARBA" id="ARBA00004651"/>
    </source>
</evidence>
<keyword evidence="7 11" id="KW-0472">Membrane</keyword>
<comment type="cofactor">
    <cofactor evidence="1">
        <name>Mg(2+)</name>
        <dbReference type="ChEBI" id="CHEBI:18420"/>
    </cofactor>
</comment>
<evidence type="ECO:0000259" key="13">
    <source>
        <dbReference type="PROSITE" id="PS50887"/>
    </source>
</evidence>
<dbReference type="PROSITE" id="PS50885">
    <property type="entry name" value="HAMP"/>
    <property type="match status" value="1"/>
</dbReference>
<dbReference type="FunFam" id="3.30.70.270:FF:000001">
    <property type="entry name" value="Diguanylate cyclase domain protein"/>
    <property type="match status" value="1"/>
</dbReference>
<proteinExistence type="predicted"/>
<dbReference type="CDD" id="cd06225">
    <property type="entry name" value="HAMP"/>
    <property type="match status" value="1"/>
</dbReference>
<dbReference type="Pfam" id="PF00672">
    <property type="entry name" value="HAMP"/>
    <property type="match status" value="1"/>
</dbReference>
<keyword evidence="14" id="KW-0548">Nucleotidyltransferase</keyword>
<dbReference type="PANTHER" id="PTHR45138">
    <property type="entry name" value="REGULATORY COMPONENTS OF SENSORY TRANSDUCTION SYSTEM"/>
    <property type="match status" value="1"/>
</dbReference>
<dbReference type="PANTHER" id="PTHR45138:SF9">
    <property type="entry name" value="DIGUANYLATE CYCLASE DGCM-RELATED"/>
    <property type="match status" value="1"/>
</dbReference>
<dbReference type="Pfam" id="PF08269">
    <property type="entry name" value="dCache_2"/>
    <property type="match status" value="1"/>
</dbReference>
<evidence type="ECO:0000256" key="9">
    <source>
        <dbReference type="SAM" id="Coils"/>
    </source>
</evidence>
<dbReference type="SMART" id="SM01049">
    <property type="entry name" value="Cache_2"/>
    <property type="match status" value="1"/>
</dbReference>
<feature type="coiled-coil region" evidence="9">
    <location>
        <begin position="49"/>
        <end position="83"/>
    </location>
</feature>
<feature type="region of interest" description="Disordered" evidence="10">
    <location>
        <begin position="762"/>
        <end position="800"/>
    </location>
</feature>
<organism evidence="14">
    <name type="scientific">Thermohahella caldifontis</name>
    <dbReference type="NCBI Taxonomy" id="3142973"/>
    <lineage>
        <taxon>Bacteria</taxon>
        <taxon>Pseudomonadati</taxon>
        <taxon>Pseudomonadota</taxon>
        <taxon>Gammaproteobacteria</taxon>
        <taxon>Oceanospirillales</taxon>
        <taxon>Hahellaceae</taxon>
        <taxon>Thermohahella</taxon>
    </lineage>
</organism>
<gene>
    <name evidence="14" type="ORF">AAIA72_08395</name>
</gene>